<feature type="transmembrane region" description="Helical" evidence="1">
    <location>
        <begin position="65"/>
        <end position="88"/>
    </location>
</feature>
<gene>
    <name evidence="2" type="ORF">K5P26_00975</name>
</gene>
<dbReference type="EMBL" id="JAILXK010000001">
    <property type="protein sequence ID" value="MBY4635708.1"/>
    <property type="molecule type" value="Genomic_DNA"/>
</dbReference>
<name>A0ABS7M9L0_9SPHN</name>
<keyword evidence="1" id="KW-0812">Transmembrane</keyword>
<keyword evidence="1" id="KW-0472">Membrane</keyword>
<organism evidence="2 3">
    <name type="scientific">Sphingopyxis jiangsuensis</name>
    <dbReference type="NCBI Taxonomy" id="2871171"/>
    <lineage>
        <taxon>Bacteria</taxon>
        <taxon>Pseudomonadati</taxon>
        <taxon>Pseudomonadota</taxon>
        <taxon>Alphaproteobacteria</taxon>
        <taxon>Sphingomonadales</taxon>
        <taxon>Sphingomonadaceae</taxon>
        <taxon>Sphingopyxis</taxon>
    </lineage>
</organism>
<evidence type="ECO:0000256" key="1">
    <source>
        <dbReference type="SAM" id="Phobius"/>
    </source>
</evidence>
<keyword evidence="3" id="KW-1185">Reference proteome</keyword>
<sequence length="115" mass="12125">MDLFLLLGILIGTPILVVGGIQYLIFKLAGGMALRVVCAIAAFYCTVVLISAYGAPPLLGNKAAYAGVADGVTVILLLECLAILLWPLARRFFGLNMAAETRRAAEAEQTIGISK</sequence>
<protein>
    <submittedName>
        <fullName evidence="2">Uncharacterized protein</fullName>
    </submittedName>
</protein>
<proteinExistence type="predicted"/>
<reference evidence="2" key="1">
    <citation type="submission" date="2021-08" db="EMBL/GenBank/DDBJ databases">
        <title>Sphingopyxis panaciterrulae sp. nov., isolated from the surface water of the Yellow Sea.</title>
        <authorList>
            <person name="Gao Z."/>
            <person name="Zhang D."/>
            <person name="Zhang A."/>
        </authorList>
    </citation>
    <scope>NUCLEOTIDE SEQUENCE</scope>
    <source>
        <strain evidence="2">XHP0097</strain>
    </source>
</reference>
<evidence type="ECO:0000313" key="3">
    <source>
        <dbReference type="Proteomes" id="UP001166571"/>
    </source>
</evidence>
<evidence type="ECO:0000313" key="2">
    <source>
        <dbReference type="EMBL" id="MBY4635708.1"/>
    </source>
</evidence>
<accession>A0ABS7M9L0</accession>
<feature type="transmembrane region" description="Helical" evidence="1">
    <location>
        <begin position="6"/>
        <end position="26"/>
    </location>
</feature>
<feature type="transmembrane region" description="Helical" evidence="1">
    <location>
        <begin position="33"/>
        <end position="53"/>
    </location>
</feature>
<keyword evidence="1" id="KW-1133">Transmembrane helix</keyword>
<dbReference type="RefSeq" id="WP_222135497.1">
    <property type="nucleotide sequence ID" value="NZ_JAILXK010000001.1"/>
</dbReference>
<dbReference type="Proteomes" id="UP001166571">
    <property type="component" value="Unassembled WGS sequence"/>
</dbReference>
<comment type="caution">
    <text evidence="2">The sequence shown here is derived from an EMBL/GenBank/DDBJ whole genome shotgun (WGS) entry which is preliminary data.</text>
</comment>